<dbReference type="InterPro" id="IPR001357">
    <property type="entry name" value="BRCT_dom"/>
</dbReference>
<dbReference type="GO" id="GO:0006974">
    <property type="term" value="P:DNA damage response"/>
    <property type="evidence" value="ECO:0007669"/>
    <property type="project" value="TreeGrafter"/>
</dbReference>
<dbReference type="PANTHER" id="PTHR46677">
    <property type="entry name" value="SMC5-SMC6 COMPLEX LOCALIZATION FACTOR PROTEIN 1"/>
    <property type="match status" value="1"/>
</dbReference>
<dbReference type="FunFam" id="3.40.50.10190:FF:000018">
    <property type="entry name" value="DNA topoisomerase 2-binding protein 1"/>
    <property type="match status" value="1"/>
</dbReference>
<dbReference type="PROSITE" id="PS50172">
    <property type="entry name" value="BRCT"/>
    <property type="match status" value="1"/>
</dbReference>
<dbReference type="SMART" id="SM00292">
    <property type="entry name" value="BRCT"/>
    <property type="match status" value="1"/>
</dbReference>
<feature type="non-terminal residue" evidence="3">
    <location>
        <position position="1"/>
    </location>
</feature>
<evidence type="ECO:0000313" key="3">
    <source>
        <dbReference type="EMBL" id="GFR72792.1"/>
    </source>
</evidence>
<dbReference type="Proteomes" id="UP000762676">
    <property type="component" value="Unassembled WGS sequence"/>
</dbReference>
<dbReference type="CDD" id="cd17738">
    <property type="entry name" value="BRCT_TopBP1_rpt7"/>
    <property type="match status" value="1"/>
</dbReference>
<dbReference type="PANTHER" id="PTHR46677:SF1">
    <property type="entry name" value="SMC5-SMC6 COMPLEX LOCALIZATION FACTOR PROTEIN 1"/>
    <property type="match status" value="1"/>
</dbReference>
<feature type="domain" description="BRCT" evidence="2">
    <location>
        <begin position="37"/>
        <end position="112"/>
    </location>
</feature>
<dbReference type="AlphaFoldDB" id="A0AAV4FHT0"/>
<dbReference type="GO" id="GO:0035861">
    <property type="term" value="C:site of double-strand break"/>
    <property type="evidence" value="ECO:0007669"/>
    <property type="project" value="TreeGrafter"/>
</dbReference>
<keyword evidence="4" id="KW-1185">Reference proteome</keyword>
<dbReference type="Pfam" id="PF00533">
    <property type="entry name" value="BRCT"/>
    <property type="match status" value="1"/>
</dbReference>
<organism evidence="3 4">
    <name type="scientific">Elysia marginata</name>
    <dbReference type="NCBI Taxonomy" id="1093978"/>
    <lineage>
        <taxon>Eukaryota</taxon>
        <taxon>Metazoa</taxon>
        <taxon>Spiralia</taxon>
        <taxon>Lophotrochozoa</taxon>
        <taxon>Mollusca</taxon>
        <taxon>Gastropoda</taxon>
        <taxon>Heterobranchia</taxon>
        <taxon>Euthyneura</taxon>
        <taxon>Panpulmonata</taxon>
        <taxon>Sacoglossa</taxon>
        <taxon>Placobranchoidea</taxon>
        <taxon>Plakobranchidae</taxon>
        <taxon>Elysia</taxon>
    </lineage>
</organism>
<reference evidence="3 4" key="1">
    <citation type="journal article" date="2021" name="Elife">
        <title>Chloroplast acquisition without the gene transfer in kleptoplastic sea slugs, Plakobranchus ocellatus.</title>
        <authorList>
            <person name="Maeda T."/>
            <person name="Takahashi S."/>
            <person name="Yoshida T."/>
            <person name="Shimamura S."/>
            <person name="Takaki Y."/>
            <person name="Nagai Y."/>
            <person name="Toyoda A."/>
            <person name="Suzuki Y."/>
            <person name="Arimoto A."/>
            <person name="Ishii H."/>
            <person name="Satoh N."/>
            <person name="Nishiyama T."/>
            <person name="Hasebe M."/>
            <person name="Maruyama T."/>
            <person name="Minagawa J."/>
            <person name="Obokata J."/>
            <person name="Shigenobu S."/>
        </authorList>
    </citation>
    <scope>NUCLEOTIDE SEQUENCE [LARGE SCALE GENOMIC DNA]</scope>
</reference>
<evidence type="ECO:0000259" key="2">
    <source>
        <dbReference type="PROSITE" id="PS50172"/>
    </source>
</evidence>
<dbReference type="GO" id="GO:0005634">
    <property type="term" value="C:nucleus"/>
    <property type="evidence" value="ECO:0007669"/>
    <property type="project" value="TreeGrafter"/>
</dbReference>
<accession>A0AAV4FHT0</accession>
<evidence type="ECO:0000256" key="1">
    <source>
        <dbReference type="SAM" id="MobiDB-lite"/>
    </source>
</evidence>
<evidence type="ECO:0000313" key="4">
    <source>
        <dbReference type="Proteomes" id="UP000762676"/>
    </source>
</evidence>
<dbReference type="GO" id="GO:1990166">
    <property type="term" value="P:protein localization to site of double-strand break"/>
    <property type="evidence" value="ECO:0007669"/>
    <property type="project" value="TreeGrafter"/>
</dbReference>
<feature type="region of interest" description="Disordered" evidence="1">
    <location>
        <begin position="1"/>
        <end position="29"/>
    </location>
</feature>
<dbReference type="InterPro" id="IPR036420">
    <property type="entry name" value="BRCT_dom_sf"/>
</dbReference>
<dbReference type="GO" id="GO:2000781">
    <property type="term" value="P:positive regulation of double-strand break repair"/>
    <property type="evidence" value="ECO:0007669"/>
    <property type="project" value="InterPro"/>
</dbReference>
<dbReference type="Gene3D" id="3.40.50.10190">
    <property type="entry name" value="BRCT domain"/>
    <property type="match status" value="2"/>
</dbReference>
<comment type="caution">
    <text evidence="3">The sequence shown here is derived from an EMBL/GenBank/DDBJ whole genome shotgun (WGS) entry which is preliminary data.</text>
</comment>
<dbReference type="SUPFAM" id="SSF52113">
    <property type="entry name" value="BRCT domain"/>
    <property type="match status" value="1"/>
</dbReference>
<sequence length="154" mass="17041">FPLAQPRGRVSSPQPVELLSEESSDSRAAHKPPVVPVFLISGMSNEERMDYSALVEQLGGRMVEIQHFDPATTHLVVGQPARNEKYLSCIASGKWVLHKSYFEACRKEGKLVRAQPSCEGAFDGWKVLLCMAKNKEDNFLRLLQAGGAKVSSIR</sequence>
<gene>
    <name evidence="3" type="ORF">ElyMa_005715200</name>
</gene>
<name>A0AAV4FHT0_9GAST</name>
<protein>
    <submittedName>
        <fullName evidence="3">DNA topoisomerase 2-binding protein 1</fullName>
    </submittedName>
</protein>
<dbReference type="EMBL" id="BMAT01011438">
    <property type="protein sequence ID" value="GFR72792.1"/>
    <property type="molecule type" value="Genomic_DNA"/>
</dbReference>
<dbReference type="InterPro" id="IPR042479">
    <property type="entry name" value="Slf1"/>
</dbReference>
<proteinExistence type="predicted"/>